<dbReference type="EMBL" id="CAMXCT010001762">
    <property type="protein sequence ID" value="CAI3992823.1"/>
    <property type="molecule type" value="Genomic_DNA"/>
</dbReference>
<organism evidence="1">
    <name type="scientific">Cladocopium goreaui</name>
    <dbReference type="NCBI Taxonomy" id="2562237"/>
    <lineage>
        <taxon>Eukaryota</taxon>
        <taxon>Sar</taxon>
        <taxon>Alveolata</taxon>
        <taxon>Dinophyceae</taxon>
        <taxon>Suessiales</taxon>
        <taxon>Symbiodiniaceae</taxon>
        <taxon>Cladocopium</taxon>
    </lineage>
</organism>
<gene>
    <name evidence="1" type="ORF">C1SCF055_LOCUS19619</name>
</gene>
<keyword evidence="3" id="KW-1185">Reference proteome</keyword>
<reference evidence="1" key="1">
    <citation type="submission" date="2022-10" db="EMBL/GenBank/DDBJ databases">
        <authorList>
            <person name="Chen Y."/>
            <person name="Dougan E. K."/>
            <person name="Chan C."/>
            <person name="Rhodes N."/>
            <person name="Thang M."/>
        </authorList>
    </citation>
    <scope>NUCLEOTIDE SEQUENCE</scope>
</reference>
<evidence type="ECO:0000313" key="2">
    <source>
        <dbReference type="EMBL" id="CAL1146198.1"/>
    </source>
</evidence>
<dbReference type="Proteomes" id="UP001152797">
    <property type="component" value="Unassembled WGS sequence"/>
</dbReference>
<evidence type="ECO:0000313" key="3">
    <source>
        <dbReference type="Proteomes" id="UP001152797"/>
    </source>
</evidence>
<dbReference type="OrthoDB" id="410478at2759"/>
<dbReference type="EMBL" id="CAMXCT020001762">
    <property type="protein sequence ID" value="CAL1146198.1"/>
    <property type="molecule type" value="Genomic_DNA"/>
</dbReference>
<reference evidence="2" key="2">
    <citation type="submission" date="2024-04" db="EMBL/GenBank/DDBJ databases">
        <authorList>
            <person name="Chen Y."/>
            <person name="Shah S."/>
            <person name="Dougan E. K."/>
            <person name="Thang M."/>
            <person name="Chan C."/>
        </authorList>
    </citation>
    <scope>NUCLEOTIDE SEQUENCE [LARGE SCALE GENOMIC DNA]</scope>
</reference>
<protein>
    <submittedName>
        <fullName evidence="1">Uncharacterized protein</fullName>
    </submittedName>
</protein>
<evidence type="ECO:0000313" key="1">
    <source>
        <dbReference type="EMBL" id="CAI3992823.1"/>
    </source>
</evidence>
<accession>A0A9P1FY21</accession>
<dbReference type="AlphaFoldDB" id="A0A9P1FY21"/>
<comment type="caution">
    <text evidence="1">The sequence shown here is derived from an EMBL/GenBank/DDBJ whole genome shotgun (WGS) entry which is preliminary data.</text>
</comment>
<sequence length="260" mass="29715">MGLKCLAGLLGIGQARLRRATTCTPDLRFGKKEHRFKAGTWSADAFFQIAYDSLAETLPDQFIRRGRASVRKKDLDDDNASDFEEIASDVEPSSNSKMLRYGTFSDVYRRRWQDILRFRSKNLFTSCEVCYALKQGLGDKTLSLESKLQVLKEYRSHLHSQYCDRTVIWRLQAESAEHNSEVLLISTDGLDQSKFALPREPELRNNALRAKYQRPRVKVHGAWAFGYTLNVYILDEVAKHDSSAILEILSQTIEDVTGLL</sequence>
<name>A0A9P1FY21_9DINO</name>
<dbReference type="EMBL" id="CAMXCT030001762">
    <property type="protein sequence ID" value="CAL4780135.1"/>
    <property type="molecule type" value="Genomic_DNA"/>
</dbReference>
<proteinExistence type="predicted"/>